<sequence length="205" mass="23061">MFGLIPREEAFFDLFKNAAHNMIEGSRLLKDMTEDFRNPVEKAKRIKDVEHVGDGITHEIARKLNQTFITPIDREDIHDLASALDDILDVVEAIADRFVLYKVVAPTEAAIRLANVLYQAAVEVGATVDLLGKSHQAVTECSVRVNSLENEADRISRDAISALFEKETDPIAVIKWKEIYENFEAGTDRCEDVANILERIALKHT</sequence>
<proteinExistence type="inferred from homology"/>
<name>A0ABM8QGW2_9BACT</name>
<evidence type="ECO:0000313" key="3">
    <source>
        <dbReference type="Proteomes" id="UP000675880"/>
    </source>
</evidence>
<organism evidence="2 3">
    <name type="scientific">Nitrospira defluvii</name>
    <dbReference type="NCBI Taxonomy" id="330214"/>
    <lineage>
        <taxon>Bacteria</taxon>
        <taxon>Pseudomonadati</taxon>
        <taxon>Nitrospirota</taxon>
        <taxon>Nitrospiria</taxon>
        <taxon>Nitrospirales</taxon>
        <taxon>Nitrospiraceae</taxon>
        <taxon>Nitrospira</taxon>
    </lineage>
</organism>
<evidence type="ECO:0000313" key="2">
    <source>
        <dbReference type="EMBL" id="CAE6695988.1"/>
    </source>
</evidence>
<comment type="similarity">
    <text evidence="1">Belongs to the UPF0111 family.</text>
</comment>
<dbReference type="InterPro" id="IPR038078">
    <property type="entry name" value="PhoU-like_sf"/>
</dbReference>
<accession>A0ABM8QGW2</accession>
<comment type="caution">
    <text evidence="2">The sequence shown here is derived from an EMBL/GenBank/DDBJ whole genome shotgun (WGS) entry which is preliminary data.</text>
</comment>
<protein>
    <submittedName>
        <fullName evidence="2">Phosphate transport regulator (Distant homolog of PhoU)</fullName>
    </submittedName>
</protein>
<gene>
    <name evidence="2" type="ORF">NSPZN2_10458</name>
</gene>
<dbReference type="InterPro" id="IPR018445">
    <property type="entry name" value="Put_Phosphate_transp_reg"/>
</dbReference>
<reference evidence="2 3" key="1">
    <citation type="submission" date="2021-02" db="EMBL/GenBank/DDBJ databases">
        <authorList>
            <person name="Han P."/>
        </authorList>
    </citation>
    <scope>NUCLEOTIDE SEQUENCE [LARGE SCALE GENOMIC DNA]</scope>
    <source>
        <strain evidence="2">Candidatus Nitrospira sp. ZN2</strain>
    </source>
</reference>
<dbReference type="InterPro" id="IPR052912">
    <property type="entry name" value="UPF0111_domain"/>
</dbReference>
<dbReference type="PANTHER" id="PTHR37298">
    <property type="entry name" value="UPF0111 PROTEIN YKAA"/>
    <property type="match status" value="1"/>
</dbReference>
<dbReference type="Gene3D" id="1.20.58.220">
    <property type="entry name" value="Phosphate transport system protein phou homolog 2, domain 2"/>
    <property type="match status" value="1"/>
</dbReference>
<keyword evidence="3" id="KW-1185">Reference proteome</keyword>
<dbReference type="Pfam" id="PF01865">
    <property type="entry name" value="PhoU_div"/>
    <property type="match status" value="1"/>
</dbReference>
<dbReference type="EMBL" id="CAJNBJ010000001">
    <property type="protein sequence ID" value="CAE6695988.1"/>
    <property type="molecule type" value="Genomic_DNA"/>
</dbReference>
<dbReference type="Proteomes" id="UP000675880">
    <property type="component" value="Unassembled WGS sequence"/>
</dbReference>
<dbReference type="RefSeq" id="WP_213040339.1">
    <property type="nucleotide sequence ID" value="NZ_CAJNBJ010000001.1"/>
</dbReference>
<evidence type="ECO:0000256" key="1">
    <source>
        <dbReference type="ARBA" id="ARBA00008591"/>
    </source>
</evidence>
<dbReference type="PANTHER" id="PTHR37298:SF1">
    <property type="entry name" value="UPF0111 PROTEIN YKAA"/>
    <property type="match status" value="1"/>
</dbReference>